<gene>
    <name evidence="1" type="ORF">VB854_17845</name>
</gene>
<dbReference type="EMBL" id="JAYGHT010000097">
    <property type="protein sequence ID" value="MEA5520808.1"/>
    <property type="molecule type" value="Genomic_DNA"/>
</dbReference>
<dbReference type="Proteomes" id="UP001301728">
    <property type="component" value="Unassembled WGS sequence"/>
</dbReference>
<dbReference type="RefSeq" id="WP_323306896.1">
    <property type="nucleotide sequence ID" value="NZ_JAYGHT010000097.1"/>
</dbReference>
<accession>A0ABU5U0U8</accession>
<comment type="caution">
    <text evidence="1">The sequence shown here is derived from an EMBL/GenBank/DDBJ whole genome shotgun (WGS) entry which is preliminary data.</text>
</comment>
<name>A0ABU5U0U8_9CYAN</name>
<reference evidence="1 2" key="1">
    <citation type="submission" date="2023-12" db="EMBL/GenBank/DDBJ databases">
        <title>Baltic Sea Cyanobacteria.</title>
        <authorList>
            <person name="Delbaje E."/>
            <person name="Fewer D.P."/>
            <person name="Shishido T.K."/>
        </authorList>
    </citation>
    <scope>NUCLEOTIDE SEQUENCE [LARGE SCALE GENOMIC DNA]</scope>
    <source>
        <strain evidence="1 2">CCNP 1315</strain>
    </source>
</reference>
<sequence>MSKRTTKILIIGLLTTTGLTFGYFKVDKFLKVDSCLDRGGRWNYETNECELETTAKSDTVDTLHGYNELLGKDDRTVYTVSEYNTDLENVDNVKRPEKTIINNPTVDTALLFRIWTLDPDGPHADFWIKKEHFYIVDYDGDGRMPYILDKDSLTIYYNDFIQKGRVLKVTKDSMTIKWDDADEPTDYIEWRN</sequence>
<evidence type="ECO:0000313" key="1">
    <source>
        <dbReference type="EMBL" id="MEA5520808.1"/>
    </source>
</evidence>
<proteinExistence type="predicted"/>
<protein>
    <submittedName>
        <fullName evidence="1">Uncharacterized protein</fullName>
    </submittedName>
</protein>
<evidence type="ECO:0000313" key="2">
    <source>
        <dbReference type="Proteomes" id="UP001301728"/>
    </source>
</evidence>
<keyword evidence="2" id="KW-1185">Reference proteome</keyword>
<organism evidence="1 2">
    <name type="scientific">Limnoraphis robusta CCNP1315</name>
    <dbReference type="NCBI Taxonomy" id="3110306"/>
    <lineage>
        <taxon>Bacteria</taxon>
        <taxon>Bacillati</taxon>
        <taxon>Cyanobacteriota</taxon>
        <taxon>Cyanophyceae</taxon>
        <taxon>Oscillatoriophycideae</taxon>
        <taxon>Oscillatoriales</taxon>
        <taxon>Sirenicapillariaceae</taxon>
        <taxon>Limnoraphis</taxon>
    </lineage>
</organism>